<protein>
    <submittedName>
        <fullName evidence="3">Uncharacterized protein</fullName>
    </submittedName>
</protein>
<feature type="transmembrane region" description="Helical" evidence="2">
    <location>
        <begin position="179"/>
        <end position="201"/>
    </location>
</feature>
<feature type="transmembrane region" description="Helical" evidence="2">
    <location>
        <begin position="26"/>
        <end position="45"/>
    </location>
</feature>
<feature type="region of interest" description="Disordered" evidence="1">
    <location>
        <begin position="415"/>
        <end position="444"/>
    </location>
</feature>
<keyword evidence="2" id="KW-1133">Transmembrane helix</keyword>
<dbReference type="RefSeq" id="WP_125228981.1">
    <property type="nucleotide sequence ID" value="NZ_RQYT01000045.1"/>
</dbReference>
<gene>
    <name evidence="3" type="ORF">EII35_13470</name>
</gene>
<evidence type="ECO:0000256" key="1">
    <source>
        <dbReference type="SAM" id="MobiDB-lite"/>
    </source>
</evidence>
<comment type="caution">
    <text evidence="3">The sequence shown here is derived from an EMBL/GenBank/DDBJ whole genome shotgun (WGS) entry which is preliminary data.</text>
</comment>
<dbReference type="EMBL" id="RQYT01000045">
    <property type="protein sequence ID" value="RRD48301.1"/>
    <property type="molecule type" value="Genomic_DNA"/>
</dbReference>
<evidence type="ECO:0000313" key="3">
    <source>
        <dbReference type="EMBL" id="RRD48301.1"/>
    </source>
</evidence>
<evidence type="ECO:0000256" key="2">
    <source>
        <dbReference type="SAM" id="Phobius"/>
    </source>
</evidence>
<organism evidence="3 4">
    <name type="scientific">Arachnia propionica</name>
    <dbReference type="NCBI Taxonomy" id="1750"/>
    <lineage>
        <taxon>Bacteria</taxon>
        <taxon>Bacillati</taxon>
        <taxon>Actinomycetota</taxon>
        <taxon>Actinomycetes</taxon>
        <taxon>Propionibacteriales</taxon>
        <taxon>Propionibacteriaceae</taxon>
        <taxon>Arachnia</taxon>
    </lineage>
</organism>
<dbReference type="OrthoDB" id="3322395at2"/>
<dbReference type="PRINTS" id="PR00833">
    <property type="entry name" value="POAALLERGEN"/>
</dbReference>
<reference evidence="3 4" key="1">
    <citation type="submission" date="2018-11" db="EMBL/GenBank/DDBJ databases">
        <title>Genomes From Bacteria Associated with the Canine Oral Cavity: a Test Case for Automated Genome-Based Taxonomic Assignment.</title>
        <authorList>
            <person name="Coil D.A."/>
            <person name="Jospin G."/>
            <person name="Darling A.E."/>
            <person name="Wallis C."/>
            <person name="Davis I.J."/>
            <person name="Harris S."/>
            <person name="Eisen J.A."/>
            <person name="Holcombe L.J."/>
            <person name="O'Flynn C."/>
        </authorList>
    </citation>
    <scope>NUCLEOTIDE SEQUENCE [LARGE SCALE GENOMIC DNA]</scope>
    <source>
        <strain evidence="3 4">OH2822_COT-296</strain>
    </source>
</reference>
<keyword evidence="2" id="KW-0812">Transmembrane</keyword>
<dbReference type="AlphaFoldDB" id="A0A3P1WPW0"/>
<accession>A0A3P1WPW0</accession>
<feature type="transmembrane region" description="Helical" evidence="2">
    <location>
        <begin position="245"/>
        <end position="266"/>
    </location>
</feature>
<proteinExistence type="predicted"/>
<name>A0A3P1WPW0_9ACTN</name>
<keyword evidence="2" id="KW-0472">Membrane</keyword>
<feature type="transmembrane region" description="Helical" evidence="2">
    <location>
        <begin position="381"/>
        <end position="402"/>
    </location>
</feature>
<feature type="transmembrane region" description="Helical" evidence="2">
    <location>
        <begin position="336"/>
        <end position="361"/>
    </location>
</feature>
<feature type="compositionally biased region" description="Low complexity" evidence="1">
    <location>
        <begin position="419"/>
        <end position="433"/>
    </location>
</feature>
<evidence type="ECO:0000313" key="4">
    <source>
        <dbReference type="Proteomes" id="UP000280935"/>
    </source>
</evidence>
<sequence>MRAWLDAIRSLFALSGRVLWGHWPQLLGIFLLGAAGRHGFLWLAVWASNHSAKAGLFILPLAPLSTLLSLVLMLRVVMESLPAFRDRVVPGSRWSRLRSDLTIASQVMLPFLALYYAQELLAEDSRAYVHDINLDEFINKVRMSAERVDYASGWELPALIAAALLLRWAIAMSGLGERIVAVAALAAYVEALWMVSLLHALKRHFLSLAQWFGERVVVQEVLRIWSGVVEWAGPAGKVLAASGEWLVWFLGSSTMLLVVPVAWLILGASIYEERQDTAFHDLPSAEELQRRIGVRMRRWMQLPHLLERFIVRLLNPVIEPFAESWTGIQRVLSTGAVVTTVFCIAFMGLNMLQVAVAHGVHLLVGPRPVLLRMALIPYMDVAVRAVYFVLSMAVLAAAVNAVSAAQRAARPLLTDPPRVGTAGTAVHATTGAVPPGSPRRAARR</sequence>
<dbReference type="Proteomes" id="UP000280935">
    <property type="component" value="Unassembled WGS sequence"/>
</dbReference>
<feature type="transmembrane region" description="Helical" evidence="2">
    <location>
        <begin position="57"/>
        <end position="78"/>
    </location>
</feature>